<keyword evidence="3" id="KW-0472">Membrane</keyword>
<keyword evidence="5" id="KW-1185">Reference proteome</keyword>
<feature type="transmembrane region" description="Helical" evidence="3">
    <location>
        <begin position="103"/>
        <end position="125"/>
    </location>
</feature>
<dbReference type="OrthoDB" id="3522768at2"/>
<dbReference type="EMBL" id="PENI01000039">
    <property type="protein sequence ID" value="RMB80683.1"/>
    <property type="molecule type" value="Genomic_DNA"/>
</dbReference>
<keyword evidence="3" id="KW-1133">Transmembrane helix</keyword>
<evidence type="ECO:0000313" key="4">
    <source>
        <dbReference type="EMBL" id="RMB80683.1"/>
    </source>
</evidence>
<keyword evidence="2" id="KW-0804">Transcription</keyword>
<name>A0A3M0I1R4_9ACTN</name>
<dbReference type="Gene3D" id="1.10.10.1320">
    <property type="entry name" value="Anti-sigma factor, zinc-finger domain"/>
    <property type="match status" value="1"/>
</dbReference>
<dbReference type="AlphaFoldDB" id="A0A3M0I1R4"/>
<dbReference type="InterPro" id="IPR041916">
    <property type="entry name" value="Anti_sigma_zinc_sf"/>
</dbReference>
<evidence type="ECO:0000256" key="2">
    <source>
        <dbReference type="ARBA" id="ARBA00023163"/>
    </source>
</evidence>
<dbReference type="Proteomes" id="UP000270471">
    <property type="component" value="Unassembled WGS sequence"/>
</dbReference>
<evidence type="ECO:0000256" key="1">
    <source>
        <dbReference type="ARBA" id="ARBA00023015"/>
    </source>
</evidence>
<evidence type="ECO:0000256" key="3">
    <source>
        <dbReference type="SAM" id="Phobius"/>
    </source>
</evidence>
<keyword evidence="1" id="KW-0805">Transcription regulation</keyword>
<evidence type="ECO:0008006" key="6">
    <source>
        <dbReference type="Google" id="ProtNLM"/>
    </source>
</evidence>
<organism evidence="4 5">
    <name type="scientific">Streptomyces shenzhenensis</name>
    <dbReference type="NCBI Taxonomy" id="943815"/>
    <lineage>
        <taxon>Bacteria</taxon>
        <taxon>Bacillati</taxon>
        <taxon>Actinomycetota</taxon>
        <taxon>Actinomycetes</taxon>
        <taxon>Kitasatosporales</taxon>
        <taxon>Streptomycetaceae</taxon>
        <taxon>Streptomyces</taxon>
    </lineage>
</organism>
<proteinExistence type="predicted"/>
<comment type="caution">
    <text evidence="4">The sequence shown here is derived from an EMBL/GenBank/DDBJ whole genome shotgun (WGS) entry which is preliminary data.</text>
</comment>
<keyword evidence="3" id="KW-0812">Transmembrane</keyword>
<protein>
    <recommendedName>
        <fullName evidence="6">Zinc-finger domain-containing protein</fullName>
    </recommendedName>
</protein>
<gene>
    <name evidence="4" type="ORF">CTZ28_38975</name>
</gene>
<accession>A0A3M0I1R4</accession>
<sequence length="249" mass="25824">MVSEVTCQKLREIGAELALGVLPGRERAEAVAHLDRCADCRKYIEELTSVSDRLIGLLPGSEPPVGFEERVARRLTEAARERRPPTPVAAAFPGRRRRIRVRLAAAAATLVLAVGFGGWAVGTAIEDVVAGPSSTAGTNGGMLSGDLSSATNPGKAVGEIYAYPGRPGWIYMAVDLADAGAPHAGKVTCLLVHKDGSTVRVGTFALRHDGSGYWGSPAMVDPATLAGAQLTSTDGTVLATAHVATGDRS</sequence>
<evidence type="ECO:0000313" key="5">
    <source>
        <dbReference type="Proteomes" id="UP000270471"/>
    </source>
</evidence>
<reference evidence="4 5" key="1">
    <citation type="submission" date="2017-11" db="EMBL/GenBank/DDBJ databases">
        <title>Draft genome of actinobacteria isolated from guarana (Paullinia cupana (Mart.) Ducke.</title>
        <authorList>
            <person name="Siqueira K.A."/>
            <person name="Liotti R.G."/>
            <person name="Mendes T.A.O."/>
            <person name="Soares M.A."/>
        </authorList>
    </citation>
    <scope>NUCLEOTIDE SEQUENCE [LARGE SCALE GENOMIC DNA]</scope>
    <source>
        <strain evidence="4 5">193</strain>
    </source>
</reference>